<protein>
    <submittedName>
        <fullName evidence="4">Glycosyl hydrolase</fullName>
    </submittedName>
</protein>
<dbReference type="RefSeq" id="WP_028362675.1">
    <property type="nucleotide sequence ID" value="NZ_JBFPKB010000033.1"/>
</dbReference>
<accession>A0ABV3WLS4</accession>
<dbReference type="Gene3D" id="2.60.120.180">
    <property type="match status" value="1"/>
</dbReference>
<comment type="caution">
    <text evidence="4">The sequence shown here is derived from an EMBL/GenBank/DDBJ whole genome shotgun (WGS) entry which is preliminary data.</text>
</comment>
<dbReference type="Proteomes" id="UP001558535">
    <property type="component" value="Unassembled WGS sequence"/>
</dbReference>
<evidence type="ECO:0000256" key="2">
    <source>
        <dbReference type="RuleBase" id="RU361163"/>
    </source>
</evidence>
<dbReference type="PANTHER" id="PTHR34002">
    <property type="entry name" value="BLR1656 PROTEIN"/>
    <property type="match status" value="1"/>
</dbReference>
<keyword evidence="2" id="KW-0624">Polysaccharide degradation</keyword>
<keyword evidence="2" id="KW-0119">Carbohydrate metabolism</keyword>
<dbReference type="InterPro" id="IPR013319">
    <property type="entry name" value="GH11/12"/>
</dbReference>
<feature type="signal peptide" evidence="3">
    <location>
        <begin position="1"/>
        <end position="24"/>
    </location>
</feature>
<name>A0ABV3WLS4_9BURK</name>
<dbReference type="SUPFAM" id="SSF49899">
    <property type="entry name" value="Concanavalin A-like lectins/glucanases"/>
    <property type="match status" value="1"/>
</dbReference>
<proteinExistence type="inferred from homology"/>
<evidence type="ECO:0000256" key="1">
    <source>
        <dbReference type="ARBA" id="ARBA00005519"/>
    </source>
</evidence>
<evidence type="ECO:0000256" key="3">
    <source>
        <dbReference type="SAM" id="SignalP"/>
    </source>
</evidence>
<dbReference type="InterPro" id="IPR013320">
    <property type="entry name" value="ConA-like_dom_sf"/>
</dbReference>
<evidence type="ECO:0000313" key="4">
    <source>
        <dbReference type="EMBL" id="MEX3754203.1"/>
    </source>
</evidence>
<keyword evidence="5" id="KW-1185">Reference proteome</keyword>
<dbReference type="EMBL" id="JBFPKE010000031">
    <property type="protein sequence ID" value="MEX3754203.1"/>
    <property type="molecule type" value="Genomic_DNA"/>
</dbReference>
<keyword evidence="3" id="KW-0732">Signal</keyword>
<dbReference type="InterPro" id="IPR002594">
    <property type="entry name" value="GH12"/>
</dbReference>
<keyword evidence="2 4" id="KW-0378">Hydrolase</keyword>
<dbReference type="GO" id="GO:0016787">
    <property type="term" value="F:hydrolase activity"/>
    <property type="evidence" value="ECO:0007669"/>
    <property type="project" value="UniProtKB-KW"/>
</dbReference>
<evidence type="ECO:0000313" key="5">
    <source>
        <dbReference type="Proteomes" id="UP001558535"/>
    </source>
</evidence>
<sequence>MPRIPFLAGCATTALMLCGANAQAATWSATSPDAYSCSTPNLFASWSYDSYTFSNDVWSPCYGVAAGEQTVWANSNMNWGVSSDQPETGGIKSYPHIGYTVNKTMSSLKSLTAVVSVSTPSGGAWESTFDIWAGNNAHEIMVWLNYTGTPDGCGNVKPISANWTPTGCAIPLQKDVRLSGGIWNVYVGSNGSNAVYSFLRTTKTDDTMIDVLPFMKYLQSRSYFNDVVIGEVQYGFEITSSRGGLRFASSFAVAAD</sequence>
<reference evidence="4 5" key="1">
    <citation type="submission" date="2024-07" db="EMBL/GenBank/DDBJ databases">
        <title>A survey of Mimosa microsymbionts across Brazilian biomes reveals a high diversity of Paraburkholderia nodulating endemic species, but also that Cupriavidus is common as a symbiont of widespread species.</title>
        <authorList>
            <person name="Rouws L."/>
            <person name="Barauna A."/>
            <person name="Beukes C."/>
            <person name="Rouws J.R.C."/>
            <person name="De Faria S.M."/>
            <person name="Gross E."/>
            <person name="Bueno Dos Reis Junior F."/>
            <person name="Simon M.F."/>
            <person name="Maluk M."/>
            <person name="Odee D.W."/>
            <person name="Kenicer G."/>
            <person name="Young J.P.W."/>
            <person name="Reis V.M."/>
            <person name="Zilli J."/>
            <person name="James E.K."/>
        </authorList>
    </citation>
    <scope>NUCLEOTIDE SEQUENCE [LARGE SCALE GENOMIC DNA]</scope>
    <source>
        <strain evidence="4 5">BR14375</strain>
    </source>
</reference>
<keyword evidence="2" id="KW-0326">Glycosidase</keyword>
<dbReference type="Pfam" id="PF01670">
    <property type="entry name" value="Glyco_hydro_12"/>
    <property type="match status" value="1"/>
</dbReference>
<organism evidence="4 5">
    <name type="scientific">Paraburkholderia phenoliruptrix</name>
    <dbReference type="NCBI Taxonomy" id="252970"/>
    <lineage>
        <taxon>Bacteria</taxon>
        <taxon>Pseudomonadati</taxon>
        <taxon>Pseudomonadota</taxon>
        <taxon>Betaproteobacteria</taxon>
        <taxon>Burkholderiales</taxon>
        <taxon>Burkholderiaceae</taxon>
        <taxon>Paraburkholderia</taxon>
    </lineage>
</organism>
<gene>
    <name evidence="4" type="ORF">AB3X84_30000</name>
</gene>
<dbReference type="PANTHER" id="PTHR34002:SF9">
    <property type="entry name" value="XYLOGLUCAN-SPECIFIC ENDO-BETA-1,4-GLUCANASE A"/>
    <property type="match status" value="1"/>
</dbReference>
<feature type="chain" id="PRO_5045768382" evidence="3">
    <location>
        <begin position="25"/>
        <end position="256"/>
    </location>
</feature>
<comment type="similarity">
    <text evidence="1 2">Belongs to the glycosyl hydrolase 12 (cellulase H) family.</text>
</comment>